<reference evidence="1" key="2">
    <citation type="submission" date="2022-04" db="EMBL/GenBank/DDBJ databases">
        <authorList>
            <person name="Bromfield E.S.P."/>
            <person name="Cloutier S."/>
        </authorList>
    </citation>
    <scope>NUCLEOTIDE SEQUENCE</scope>
    <source>
        <strain evidence="1">1S5</strain>
    </source>
</reference>
<dbReference type="Proteomes" id="UP000551709">
    <property type="component" value="Chromosome"/>
</dbReference>
<proteinExistence type="predicted"/>
<sequence length="98" mass="10250">MRSSTALRTSTNSNELGSLLARRGTDLILAIEDGNALIRCHVSSATAAAMLAPLKGKAAGQFWPLPGNLVEIDAAVTLAAAVKMLEAKATAERRPHLN</sequence>
<organism evidence="1 2">
    <name type="scientific">Bradyrhizobium barranii subsp. apii</name>
    <dbReference type="NCBI Taxonomy" id="2819348"/>
    <lineage>
        <taxon>Bacteria</taxon>
        <taxon>Pseudomonadati</taxon>
        <taxon>Pseudomonadota</taxon>
        <taxon>Alphaproteobacteria</taxon>
        <taxon>Hyphomicrobiales</taxon>
        <taxon>Nitrobacteraceae</taxon>
        <taxon>Bradyrhizobium</taxon>
        <taxon>Bradyrhizobium barranii</taxon>
    </lineage>
</organism>
<dbReference type="RefSeq" id="WP_166096474.1">
    <property type="nucleotide sequence ID" value="NZ_CP096255.1"/>
</dbReference>
<dbReference type="EMBL" id="CP096255">
    <property type="protein sequence ID" value="UPT83861.1"/>
    <property type="molecule type" value="Genomic_DNA"/>
</dbReference>
<evidence type="ECO:0000313" key="2">
    <source>
        <dbReference type="Proteomes" id="UP000551709"/>
    </source>
</evidence>
<evidence type="ECO:0000313" key="1">
    <source>
        <dbReference type="EMBL" id="UPT83861.1"/>
    </source>
</evidence>
<gene>
    <name evidence="1" type="ORF">HAP41_0000026015</name>
</gene>
<protein>
    <submittedName>
        <fullName evidence="1">Uncharacterized protein</fullName>
    </submittedName>
</protein>
<accession>A0A8T5VKB6</accession>
<dbReference type="AlphaFoldDB" id="A0A8T5VKB6"/>
<reference evidence="1" key="1">
    <citation type="journal article" date="2017" name="Syst. Appl. Microbiol.">
        <title>Soybeans inoculated with root zone soils of Canadian native legumes harbour diverse and novel Bradyrhizobium spp. that possess agricultural potential.</title>
        <authorList>
            <person name="Bromfield E.S.P."/>
            <person name="Cloutier S."/>
            <person name="Tambong J.T."/>
            <person name="Tran Thi T.V."/>
        </authorList>
    </citation>
    <scope>NUCLEOTIDE SEQUENCE</scope>
    <source>
        <strain evidence="1">1S5</strain>
    </source>
</reference>
<name>A0A8T5VKB6_9BRAD</name>